<protein>
    <recommendedName>
        <fullName evidence="1">Aminoglycoside phosphotransferase domain-containing protein</fullName>
    </recommendedName>
</protein>
<dbReference type="AlphaFoldDB" id="A0A8J3I367"/>
<gene>
    <name evidence="2" type="ORF">KSX_60940</name>
</gene>
<comment type="caution">
    <text evidence="2">The sequence shown here is derived from an EMBL/GenBank/DDBJ whole genome shotgun (WGS) entry which is preliminary data.</text>
</comment>
<feature type="domain" description="Aminoglycoside phosphotransferase" evidence="1">
    <location>
        <begin position="30"/>
        <end position="267"/>
    </location>
</feature>
<dbReference type="EMBL" id="BNJF01000003">
    <property type="protein sequence ID" value="GHO47931.1"/>
    <property type="molecule type" value="Genomic_DNA"/>
</dbReference>
<dbReference type="PANTHER" id="PTHR21310">
    <property type="entry name" value="AMINOGLYCOSIDE PHOSPHOTRANSFERASE-RELATED-RELATED"/>
    <property type="match status" value="1"/>
</dbReference>
<dbReference type="RefSeq" id="WP_220197156.1">
    <property type="nucleotide sequence ID" value="NZ_BNJF01000003.1"/>
</dbReference>
<dbReference type="Gene3D" id="3.30.200.150">
    <property type="match status" value="1"/>
</dbReference>
<evidence type="ECO:0000259" key="1">
    <source>
        <dbReference type="Pfam" id="PF01636"/>
    </source>
</evidence>
<dbReference type="InterPro" id="IPR002575">
    <property type="entry name" value="Aminoglycoside_PTrfase"/>
</dbReference>
<name>A0A8J3I367_9CHLR</name>
<evidence type="ECO:0000313" key="2">
    <source>
        <dbReference type="EMBL" id="GHO47931.1"/>
    </source>
</evidence>
<evidence type="ECO:0000313" key="3">
    <source>
        <dbReference type="Proteomes" id="UP000612362"/>
    </source>
</evidence>
<dbReference type="InterPro" id="IPR051678">
    <property type="entry name" value="AGP_Transferase"/>
</dbReference>
<dbReference type="SUPFAM" id="SSF56112">
    <property type="entry name" value="Protein kinase-like (PK-like)"/>
    <property type="match status" value="1"/>
</dbReference>
<dbReference type="Gene3D" id="3.90.1200.10">
    <property type="match status" value="1"/>
</dbReference>
<accession>A0A8J3I367</accession>
<dbReference type="Pfam" id="PF01636">
    <property type="entry name" value="APH"/>
    <property type="match status" value="1"/>
</dbReference>
<organism evidence="2 3">
    <name type="scientific">Ktedonospora formicarum</name>
    <dbReference type="NCBI Taxonomy" id="2778364"/>
    <lineage>
        <taxon>Bacteria</taxon>
        <taxon>Bacillati</taxon>
        <taxon>Chloroflexota</taxon>
        <taxon>Ktedonobacteria</taxon>
        <taxon>Ktedonobacterales</taxon>
        <taxon>Ktedonobacteraceae</taxon>
        <taxon>Ktedonospora</taxon>
    </lineage>
</organism>
<sequence>MPQENLHKLNDLSAIARIAKRVFPSSSCSIERVEEGVSTFVYRIIHGRETFYLRILPEEGQSFAPEIAVHERLRALGVRVPEIIYFEHCEAQLQRSIMVVSEIKGKPLSQSPELNQSEQESIAREGGRDLARINSVLVEGFGWIARDDPHPGSLRGEHQMHSAFALEYWEADLAFLAEQFLPIDDIERLNLVRTRYASWLDIPQAHLAHGDLDATHIFQHEGHYSGIIDFGEIRGTSPWYDLGHFSMRDGERLPFRLTPALMHGYADLAPLPASIEQYICLESLLINVRALARSLRKRPLDRYTHHQIMVLNTDLETLLRS</sequence>
<dbReference type="Proteomes" id="UP000612362">
    <property type="component" value="Unassembled WGS sequence"/>
</dbReference>
<proteinExistence type="predicted"/>
<keyword evidence="3" id="KW-1185">Reference proteome</keyword>
<reference evidence="2" key="1">
    <citation type="submission" date="2020-10" db="EMBL/GenBank/DDBJ databases">
        <title>Taxonomic study of unclassified bacteria belonging to the class Ktedonobacteria.</title>
        <authorList>
            <person name="Yabe S."/>
            <person name="Wang C.M."/>
            <person name="Zheng Y."/>
            <person name="Sakai Y."/>
            <person name="Cavaletti L."/>
            <person name="Monciardini P."/>
            <person name="Donadio S."/>
        </authorList>
    </citation>
    <scope>NUCLEOTIDE SEQUENCE</scope>
    <source>
        <strain evidence="2">SOSP1-1</strain>
    </source>
</reference>
<dbReference type="InterPro" id="IPR011009">
    <property type="entry name" value="Kinase-like_dom_sf"/>
</dbReference>